<keyword evidence="2" id="KW-1185">Reference proteome</keyword>
<dbReference type="EMBL" id="VJZT01000005">
    <property type="protein sequence ID" value="TRX40463.1"/>
    <property type="molecule type" value="Genomic_DNA"/>
</dbReference>
<protein>
    <submittedName>
        <fullName evidence="1">DUF4270 domain-containing protein</fullName>
    </submittedName>
</protein>
<dbReference type="AlphaFoldDB" id="A0A553E6K6"/>
<dbReference type="InterPro" id="IPR025366">
    <property type="entry name" value="DUF4270"/>
</dbReference>
<dbReference type="Proteomes" id="UP000316371">
    <property type="component" value="Unassembled WGS sequence"/>
</dbReference>
<sequence length="557" mass="61104">MHTTSFLKKIILIATVVLLYSCDKDYNSIGDGLIGDNNFDLLQYTSAVTAYNQKTDLVQSNNLAINALGIYDNPNFGETIASFNTQLTLATPISTTYIGAKPYVSSVVLTIPYYYDASKTTTSATDGSHEYTLDSIYGASKAPMKLSVYESGVYMPAKELVGGFQSDKVFYNDQNTEFDGYKVSSRLNNDASVAQNDAFFFDPAEHVVVTKDSITKVETTTRTPPGMQLNLDKSYFKTKIIDGALAGKLENDNTFKEYFKGLYFKVEKSGASDGNMAMLNFKAGKITVNYNEDLSTTTSGVTTVTRVKKSIVLNLTGNCVSLLNQTKTSAAYTTAMTTANPTLGDEKLFLKGGEGSVGVIELFDKKDVLGIDALGNLTTVPNGVSDELDQLRSQYLFKKLLINEANLVFHIDAATMAKNNEPQRIYLYNLSHNIPVLDYYTDASTSSDVKKSKYNFGGNITREAVTGGRGLTYKFRITNQIKNLIQHTDSTNVKLGVVVTEDIATSAFYKVKTPNAYFSKLPKASVMNPLGTILYGTNSSVPEDKKLKLEIIYTKPN</sequence>
<proteinExistence type="predicted"/>
<accession>A0A553E6K6</accession>
<dbReference type="OrthoDB" id="1466062at2"/>
<comment type="caution">
    <text evidence="1">The sequence shown here is derived from an EMBL/GenBank/DDBJ whole genome shotgun (WGS) entry which is preliminary data.</text>
</comment>
<evidence type="ECO:0000313" key="2">
    <source>
        <dbReference type="Proteomes" id="UP000316371"/>
    </source>
</evidence>
<dbReference type="RefSeq" id="WP_144256021.1">
    <property type="nucleotide sequence ID" value="NZ_VJZT01000005.1"/>
</dbReference>
<evidence type="ECO:0000313" key="1">
    <source>
        <dbReference type="EMBL" id="TRX40463.1"/>
    </source>
</evidence>
<dbReference type="Pfam" id="PF14092">
    <property type="entry name" value="DUF4270"/>
    <property type="match status" value="1"/>
</dbReference>
<reference evidence="1 2" key="1">
    <citation type="submission" date="2019-07" db="EMBL/GenBank/DDBJ databases">
        <title>Novel species of Flavobacterium.</title>
        <authorList>
            <person name="Liu Q."/>
            <person name="Xin Y.-H."/>
        </authorList>
    </citation>
    <scope>NUCLEOTIDE SEQUENCE [LARGE SCALE GENOMIC DNA]</scope>
    <source>
        <strain evidence="1 2">LB1R34</strain>
    </source>
</reference>
<name>A0A553E6K6_9FLAO</name>
<gene>
    <name evidence="1" type="ORF">FNW21_06950</name>
</gene>
<organism evidence="1 2">
    <name type="scientific">Flavobacterium restrictum</name>
    <dbReference type="NCBI Taxonomy" id="2594428"/>
    <lineage>
        <taxon>Bacteria</taxon>
        <taxon>Pseudomonadati</taxon>
        <taxon>Bacteroidota</taxon>
        <taxon>Flavobacteriia</taxon>
        <taxon>Flavobacteriales</taxon>
        <taxon>Flavobacteriaceae</taxon>
        <taxon>Flavobacterium</taxon>
    </lineage>
</organism>